<dbReference type="GO" id="GO:0003682">
    <property type="term" value="F:chromatin binding"/>
    <property type="evidence" value="ECO:0007669"/>
    <property type="project" value="InterPro"/>
</dbReference>
<dbReference type="InterPro" id="IPR040466">
    <property type="entry name" value="NKAP"/>
</dbReference>
<dbReference type="OrthoDB" id="273141at2759"/>
<dbReference type="InParanoid" id="A0A1Y2E8V5"/>
<comment type="similarity">
    <text evidence="1">Belongs to the NKAP family.</text>
</comment>
<dbReference type="PANTHER" id="PTHR13087:SF0">
    <property type="entry name" value="NFKB ACTIVATING PROTEIN LIKE"/>
    <property type="match status" value="1"/>
</dbReference>
<feature type="compositionally biased region" description="Gly residues" evidence="2">
    <location>
        <begin position="107"/>
        <end position="127"/>
    </location>
</feature>
<feature type="compositionally biased region" description="Gly residues" evidence="2">
    <location>
        <begin position="84"/>
        <end position="94"/>
    </location>
</feature>
<keyword evidence="5" id="KW-1185">Reference proteome</keyword>
<feature type="domain" description="NF-kappa-B-activating protein C-terminal" evidence="3">
    <location>
        <begin position="324"/>
        <end position="423"/>
    </location>
</feature>
<dbReference type="GO" id="GO:0010468">
    <property type="term" value="P:regulation of gene expression"/>
    <property type="evidence" value="ECO:0007669"/>
    <property type="project" value="TreeGrafter"/>
</dbReference>
<feature type="compositionally biased region" description="Acidic residues" evidence="2">
    <location>
        <begin position="281"/>
        <end position="293"/>
    </location>
</feature>
<feature type="compositionally biased region" description="Basic and acidic residues" evidence="2">
    <location>
        <begin position="149"/>
        <end position="158"/>
    </location>
</feature>
<feature type="compositionally biased region" description="Basic residues" evidence="2">
    <location>
        <begin position="188"/>
        <end position="203"/>
    </location>
</feature>
<comment type="caution">
    <text evidence="4">The sequence shown here is derived from an EMBL/GenBank/DDBJ whole genome shotgun (WGS) entry which is preliminary data.</text>
</comment>
<evidence type="ECO:0000256" key="2">
    <source>
        <dbReference type="SAM" id="MobiDB-lite"/>
    </source>
</evidence>
<dbReference type="STRING" id="106004.A0A1Y2E8V5"/>
<dbReference type="InterPro" id="IPR009269">
    <property type="entry name" value="NKAP_C"/>
</dbReference>
<organism evidence="4 5">
    <name type="scientific">Leucosporidium creatinivorum</name>
    <dbReference type="NCBI Taxonomy" id="106004"/>
    <lineage>
        <taxon>Eukaryota</taxon>
        <taxon>Fungi</taxon>
        <taxon>Dikarya</taxon>
        <taxon>Basidiomycota</taxon>
        <taxon>Pucciniomycotina</taxon>
        <taxon>Microbotryomycetes</taxon>
        <taxon>Leucosporidiales</taxon>
        <taxon>Leucosporidium</taxon>
    </lineage>
</organism>
<name>A0A1Y2E8V5_9BASI</name>
<feature type="compositionally biased region" description="Basic and acidic residues" evidence="2">
    <location>
        <begin position="95"/>
        <end position="106"/>
    </location>
</feature>
<feature type="compositionally biased region" description="Basic residues" evidence="2">
    <location>
        <begin position="219"/>
        <end position="249"/>
    </location>
</feature>
<feature type="region of interest" description="Disordered" evidence="2">
    <location>
        <begin position="1"/>
        <end position="321"/>
    </location>
</feature>
<evidence type="ECO:0000313" key="4">
    <source>
        <dbReference type="EMBL" id="ORY67962.1"/>
    </source>
</evidence>
<dbReference type="PANTHER" id="PTHR13087">
    <property type="entry name" value="NF-KAPPA B ACTIVATING PROTEIN"/>
    <property type="match status" value="1"/>
</dbReference>
<feature type="compositionally biased region" description="Low complexity" evidence="2">
    <location>
        <begin position="128"/>
        <end position="140"/>
    </location>
</feature>
<reference evidence="4 5" key="1">
    <citation type="submission" date="2016-07" db="EMBL/GenBank/DDBJ databases">
        <title>Pervasive Adenine N6-methylation of Active Genes in Fungi.</title>
        <authorList>
            <consortium name="DOE Joint Genome Institute"/>
            <person name="Mondo S.J."/>
            <person name="Dannebaum R.O."/>
            <person name="Kuo R.C."/>
            <person name="Labutti K."/>
            <person name="Haridas S."/>
            <person name="Kuo A."/>
            <person name="Salamov A."/>
            <person name="Ahrendt S.R."/>
            <person name="Lipzen A."/>
            <person name="Sullivan W."/>
            <person name="Andreopoulos W.B."/>
            <person name="Clum A."/>
            <person name="Lindquist E."/>
            <person name="Daum C."/>
            <person name="Ramamoorthy G.K."/>
            <person name="Gryganskyi A."/>
            <person name="Culley D."/>
            <person name="Magnuson J.K."/>
            <person name="James T.Y."/>
            <person name="O'Malley M.A."/>
            <person name="Stajich J.E."/>
            <person name="Spatafora J.W."/>
            <person name="Visel A."/>
            <person name="Grigoriev I.V."/>
        </authorList>
    </citation>
    <scope>NUCLEOTIDE SEQUENCE [LARGE SCALE GENOMIC DNA]</scope>
    <source>
        <strain evidence="4 5">62-1032</strain>
    </source>
</reference>
<accession>A0A1Y2E8V5</accession>
<evidence type="ECO:0000259" key="3">
    <source>
        <dbReference type="Pfam" id="PF06047"/>
    </source>
</evidence>
<dbReference type="AlphaFoldDB" id="A0A1Y2E8V5"/>
<dbReference type="GO" id="GO:0005634">
    <property type="term" value="C:nucleus"/>
    <property type="evidence" value="ECO:0007669"/>
    <property type="project" value="TreeGrafter"/>
</dbReference>
<evidence type="ECO:0000256" key="1">
    <source>
        <dbReference type="ARBA" id="ARBA00009313"/>
    </source>
</evidence>
<dbReference type="Pfam" id="PF06047">
    <property type="entry name" value="Nkap_C"/>
    <property type="match status" value="1"/>
</dbReference>
<protein>
    <submittedName>
        <fullName evidence="4">Ras-induced vulval development antagonist-domain-containing protein</fullName>
    </submittedName>
</protein>
<feature type="compositionally biased region" description="Basic and acidic residues" evidence="2">
    <location>
        <begin position="294"/>
        <end position="303"/>
    </location>
</feature>
<feature type="compositionally biased region" description="Basic and acidic residues" evidence="2">
    <location>
        <begin position="267"/>
        <end position="280"/>
    </location>
</feature>
<evidence type="ECO:0000313" key="5">
    <source>
        <dbReference type="Proteomes" id="UP000193467"/>
    </source>
</evidence>
<dbReference type="Proteomes" id="UP000193467">
    <property type="component" value="Unassembled WGS sequence"/>
</dbReference>
<proteinExistence type="inferred from homology"/>
<dbReference type="EMBL" id="MCGR01000060">
    <property type="protein sequence ID" value="ORY67962.1"/>
    <property type="molecule type" value="Genomic_DNA"/>
</dbReference>
<sequence>MEVHPSRAGLVPDASRPQAADYHATASRGRSRSRSPPPHLQHQHQHERQRSRSPPPHQQSRGERRPSPSYDAYQGRRDEYRVGPPGGGGGGGGYEGRRRTPERELGDGYGYGNRGGGQGRTVDGQGGYQRQQRGYGRAQQGQGGGADWFESRRKERDASSVSIWPPSPRGPARDTSPSSKDRKDRKSSSSKHKSSSSSRRRRHDSVSSDSSDSEDDRRRSSKHKSSSSSRHKSSSSRHKSSSSSRHKSSSRRDVSDDEGERKKRRRSESESREARPKTVQEEPEEEEDDDEDAWVEKEVQREDLEGEEEVGPLPLMAPGRQGKNAYGGALLRGEGAAMAAYLENDERIPRRGEIGMESDTIERFEQAGYVMSGSRHRRMNAVRVRKENQVISAEEKRGILKLQAEEKAKRENQIVASFREMVDQKLGGQGASQSRG</sequence>
<gene>
    <name evidence="4" type="ORF">BCR35DRAFT_308339</name>
</gene>